<name>A0A021VSY0_9CELL</name>
<dbReference type="RefSeq" id="WP_034226472.1">
    <property type="nucleotide sequence ID" value="NZ_AXCW01000121.1"/>
</dbReference>
<dbReference type="Proteomes" id="UP000019753">
    <property type="component" value="Unassembled WGS sequence"/>
</dbReference>
<dbReference type="EMBL" id="AXCW01000121">
    <property type="protein sequence ID" value="EYR63160.1"/>
    <property type="molecule type" value="Genomic_DNA"/>
</dbReference>
<gene>
    <name evidence="1" type="ORF">N866_02495</name>
</gene>
<comment type="caution">
    <text evidence="1">The sequence shown here is derived from an EMBL/GenBank/DDBJ whole genome shotgun (WGS) entry which is preliminary data.</text>
</comment>
<evidence type="ECO:0000313" key="2">
    <source>
        <dbReference type="Proteomes" id="UP000019753"/>
    </source>
</evidence>
<reference evidence="1 2" key="1">
    <citation type="submission" date="2014-01" db="EMBL/GenBank/DDBJ databases">
        <title>Actinotalea ferrariae CF5-4.</title>
        <authorList>
            <person name="Chen F."/>
            <person name="Li Y."/>
            <person name="Wang G."/>
        </authorList>
    </citation>
    <scope>NUCLEOTIDE SEQUENCE [LARGE SCALE GENOMIC DNA]</scope>
    <source>
        <strain evidence="1 2">CF5-4</strain>
    </source>
</reference>
<dbReference type="OrthoDB" id="3620542at2"/>
<organism evidence="1 2">
    <name type="scientific">Actinotalea ferrariae CF5-4</name>
    <dbReference type="NCBI Taxonomy" id="948458"/>
    <lineage>
        <taxon>Bacteria</taxon>
        <taxon>Bacillati</taxon>
        <taxon>Actinomycetota</taxon>
        <taxon>Actinomycetes</taxon>
        <taxon>Micrococcales</taxon>
        <taxon>Cellulomonadaceae</taxon>
        <taxon>Actinotalea</taxon>
    </lineage>
</organism>
<proteinExistence type="predicted"/>
<evidence type="ECO:0000313" key="1">
    <source>
        <dbReference type="EMBL" id="EYR63160.1"/>
    </source>
</evidence>
<accession>A0A021VSY0</accession>
<protein>
    <submittedName>
        <fullName evidence="1">Uncharacterized protein</fullName>
    </submittedName>
</protein>
<dbReference type="AlphaFoldDB" id="A0A021VSY0"/>
<sequence length="100" mass="10853">MALLLHPRRDPVSRRLDLPGWSPRSRWGWDPLLECFWAELVPCSPDHDVLDVPREHLLPTLTALARVLAARSGTDEGVVFVALTGGPSPSPQQAGSAVPA</sequence>
<keyword evidence="2" id="KW-1185">Reference proteome</keyword>